<organism evidence="1 2">
    <name type="scientific">Aedes albopictus</name>
    <name type="common">Asian tiger mosquito</name>
    <name type="synonym">Stegomyia albopicta</name>
    <dbReference type="NCBI Taxonomy" id="7160"/>
    <lineage>
        <taxon>Eukaryota</taxon>
        <taxon>Metazoa</taxon>
        <taxon>Ecdysozoa</taxon>
        <taxon>Arthropoda</taxon>
        <taxon>Hexapoda</taxon>
        <taxon>Insecta</taxon>
        <taxon>Pterygota</taxon>
        <taxon>Neoptera</taxon>
        <taxon>Endopterygota</taxon>
        <taxon>Diptera</taxon>
        <taxon>Nematocera</taxon>
        <taxon>Culicoidea</taxon>
        <taxon>Culicidae</taxon>
        <taxon>Culicinae</taxon>
        <taxon>Aedini</taxon>
        <taxon>Aedes</taxon>
        <taxon>Stegomyia</taxon>
    </lineage>
</organism>
<dbReference type="GeneID" id="134284009"/>
<evidence type="ECO:0000313" key="1">
    <source>
        <dbReference type="EnsemblMetazoa" id="AALFPA23_018905.P27785"/>
    </source>
</evidence>
<evidence type="ECO:0000313" key="2">
    <source>
        <dbReference type="Proteomes" id="UP000069940"/>
    </source>
</evidence>
<dbReference type="SUPFAM" id="SSF81383">
    <property type="entry name" value="F-box domain"/>
    <property type="match status" value="1"/>
</dbReference>
<dbReference type="EnsemblMetazoa" id="AALFPA23_018905.R27785">
    <property type="protein sequence ID" value="AALFPA23_018905.P27785"/>
    <property type="gene ID" value="AALFPA23_018905"/>
</dbReference>
<name>A0ABM1ZIT1_AEDAL</name>
<accession>A0ABM1ZIT1</accession>
<keyword evidence="2" id="KW-1185">Reference proteome</keyword>
<evidence type="ECO:0008006" key="3">
    <source>
        <dbReference type="Google" id="ProtNLM"/>
    </source>
</evidence>
<protein>
    <recommendedName>
        <fullName evidence="3">F-box domain-containing protein</fullName>
    </recommendedName>
</protein>
<dbReference type="RefSeq" id="XP_062709448.1">
    <property type="nucleotide sequence ID" value="XM_062853464.1"/>
</dbReference>
<dbReference type="Gene3D" id="3.80.10.10">
    <property type="entry name" value="Ribonuclease Inhibitor"/>
    <property type="match status" value="1"/>
</dbReference>
<dbReference type="SUPFAM" id="SSF52047">
    <property type="entry name" value="RNI-like"/>
    <property type="match status" value="1"/>
</dbReference>
<reference evidence="1" key="2">
    <citation type="submission" date="2025-05" db="UniProtKB">
        <authorList>
            <consortium name="EnsemblMetazoa"/>
        </authorList>
    </citation>
    <scope>IDENTIFICATION</scope>
    <source>
        <strain evidence="1">Foshan</strain>
    </source>
</reference>
<dbReference type="InterPro" id="IPR032675">
    <property type="entry name" value="LRR_dom_sf"/>
</dbReference>
<dbReference type="InterPro" id="IPR036047">
    <property type="entry name" value="F-box-like_dom_sf"/>
</dbReference>
<dbReference type="PANTHER" id="PTHR13318">
    <property type="entry name" value="PARTNER OF PAIRED, ISOFORM B-RELATED"/>
    <property type="match status" value="1"/>
</dbReference>
<reference evidence="2" key="1">
    <citation type="journal article" date="2015" name="Proc. Natl. Acad. Sci. U.S.A.">
        <title>Genome sequence of the Asian Tiger mosquito, Aedes albopictus, reveals insights into its biology, genetics, and evolution.</title>
        <authorList>
            <person name="Chen X.G."/>
            <person name="Jiang X."/>
            <person name="Gu J."/>
            <person name="Xu M."/>
            <person name="Wu Y."/>
            <person name="Deng Y."/>
            <person name="Zhang C."/>
            <person name="Bonizzoni M."/>
            <person name="Dermauw W."/>
            <person name="Vontas J."/>
            <person name="Armbruster P."/>
            <person name="Huang X."/>
            <person name="Yang Y."/>
            <person name="Zhang H."/>
            <person name="He W."/>
            <person name="Peng H."/>
            <person name="Liu Y."/>
            <person name="Wu K."/>
            <person name="Chen J."/>
            <person name="Lirakis M."/>
            <person name="Topalis P."/>
            <person name="Van Leeuwen T."/>
            <person name="Hall A.B."/>
            <person name="Jiang X."/>
            <person name="Thorpe C."/>
            <person name="Mueller R.L."/>
            <person name="Sun C."/>
            <person name="Waterhouse R.M."/>
            <person name="Yan G."/>
            <person name="Tu Z.J."/>
            <person name="Fang X."/>
            <person name="James A.A."/>
        </authorList>
    </citation>
    <scope>NUCLEOTIDE SEQUENCE [LARGE SCALE GENOMIC DNA]</scope>
    <source>
        <strain evidence="2">Foshan</strain>
    </source>
</reference>
<dbReference type="Proteomes" id="UP000069940">
    <property type="component" value="Unassembled WGS sequence"/>
</dbReference>
<sequence>MTTINDLPNELLLVIFQQIEGKKHLALTCKLWNELIVNFLNLNINLLNEDRVRSFLGMVFTRSYQRLSIAGIMLVGSEFNWMGSSRQLKSAPVKRVRLGSDPYVLLRKCLQVVRQYEGTVRDMRLNFGPIMDKSLLAFLPRGEEPSPLEFLMIEIDSWHIMKKEDWNVDRLEFISEEGLQEISEMPKLKSLRYDDSRLKTDRTARRKFFDAIARHAKAITSISLSSSYACYSDFRIVRSFSTQLQELTFTVWPKFVKDFFQLSFPEVRILKLDFDCTTIPDPALLFQNLKSLIDLTVSNTNNEEFFRRGVYRHATTVERLTISENRDITMDGLQDLIKLKELQLDCENTWFEFDEQSAVPCSSSLEKLVIERCTNGIPFYSALAESAPHITELHITGDNTFNHGCLRVMCTTMTNIRRLKLTLIPFAEDPVTDMSLCYIGNLRKLEYLSLESYDDEDAIQITGSGWVSLLWASDIQLSGFDEIELPNMLDLVLNPNLRNLTLEHCGRDKTDRIMEIVRKLKQLITDSRPLPHIAVTSLW</sequence>
<proteinExistence type="predicted"/>